<dbReference type="GO" id="GO:0042802">
    <property type="term" value="F:identical protein binding"/>
    <property type="evidence" value="ECO:0007669"/>
    <property type="project" value="TreeGrafter"/>
</dbReference>
<comment type="caution">
    <text evidence="2">The sequence shown here is derived from an EMBL/GenBank/DDBJ whole genome shotgun (WGS) entry which is preliminary data.</text>
</comment>
<dbReference type="CDD" id="cd01399">
    <property type="entry name" value="GlcN6P_deaminase"/>
    <property type="match status" value="1"/>
</dbReference>
<evidence type="ECO:0000313" key="2">
    <source>
        <dbReference type="EMBL" id="GEP94004.1"/>
    </source>
</evidence>
<gene>
    <name evidence="2" type="primary">nagB_1</name>
    <name evidence="2" type="ORF">CCY01nite_02640</name>
</gene>
<dbReference type="Proteomes" id="UP000321436">
    <property type="component" value="Unassembled WGS sequence"/>
</dbReference>
<proteinExistence type="predicted"/>
<dbReference type="GO" id="GO:0005975">
    <property type="term" value="P:carbohydrate metabolic process"/>
    <property type="evidence" value="ECO:0007669"/>
    <property type="project" value="InterPro"/>
</dbReference>
<dbReference type="EMBL" id="BKAU01000001">
    <property type="protein sequence ID" value="GEP94004.1"/>
    <property type="molecule type" value="Genomic_DNA"/>
</dbReference>
<dbReference type="GO" id="GO:0006046">
    <property type="term" value="P:N-acetylglucosamine catabolic process"/>
    <property type="evidence" value="ECO:0007669"/>
    <property type="project" value="TreeGrafter"/>
</dbReference>
<dbReference type="PANTHER" id="PTHR11280">
    <property type="entry name" value="GLUCOSAMINE-6-PHOSPHATE ISOMERASE"/>
    <property type="match status" value="1"/>
</dbReference>
<dbReference type="GO" id="GO:0019262">
    <property type="term" value="P:N-acetylneuraminate catabolic process"/>
    <property type="evidence" value="ECO:0007669"/>
    <property type="project" value="TreeGrafter"/>
</dbReference>
<dbReference type="GO" id="GO:0004342">
    <property type="term" value="F:glucosamine-6-phosphate deaminase activity"/>
    <property type="evidence" value="ECO:0007669"/>
    <property type="project" value="InterPro"/>
</dbReference>
<dbReference type="SUPFAM" id="SSF100950">
    <property type="entry name" value="NagB/RpiA/CoA transferase-like"/>
    <property type="match status" value="1"/>
</dbReference>
<dbReference type="Pfam" id="PF01182">
    <property type="entry name" value="Glucosamine_iso"/>
    <property type="match status" value="1"/>
</dbReference>
<name>A0A512REE9_9BACT</name>
<dbReference type="AlphaFoldDB" id="A0A512REE9"/>
<dbReference type="InterPro" id="IPR006148">
    <property type="entry name" value="Glc/Gal-6P_isomerase"/>
</dbReference>
<feature type="domain" description="Glucosamine/galactosamine-6-phosphate isomerase" evidence="1">
    <location>
        <begin position="9"/>
        <end position="232"/>
    </location>
</feature>
<dbReference type="RefSeq" id="WP_222614291.1">
    <property type="nucleotide sequence ID" value="NZ_BKAU01000001.1"/>
</dbReference>
<accession>A0A512REE9</accession>
<sequence length="246" mass="27439">MKHEIYDNRQLMGTSAAKQAAVRIRSLLAEQDAVNIIFAAAPSQNEFLAALTQEPDIDWKRVNAFHMDEYVGLDDAAPQRFGRFLEERIFGKLPFNVVNYIHGNAASADEECNRYAVLLEKHKPDVVCMGIGENSHIAFNDPHVADFADPVLVKKVTLDEACRQQQVNDGCFATLDQVPEHALTLTVPALMRGRYIFCMVPGPTKAQAVMHTLQSSITEIYPATILRTHQNAVLYLDKDSASLLNQ</sequence>
<dbReference type="PANTHER" id="PTHR11280:SF6">
    <property type="entry name" value="GLUCOSAMINE-6-PHOSPHATE ISOMERASE NAGB"/>
    <property type="match status" value="1"/>
</dbReference>
<reference evidence="2 3" key="1">
    <citation type="submission" date="2019-07" db="EMBL/GenBank/DDBJ databases">
        <title>Whole genome shotgun sequence of Chitinophaga cymbidii NBRC 109752.</title>
        <authorList>
            <person name="Hosoyama A."/>
            <person name="Uohara A."/>
            <person name="Ohji S."/>
            <person name="Ichikawa N."/>
        </authorList>
    </citation>
    <scope>NUCLEOTIDE SEQUENCE [LARGE SCALE GENOMIC DNA]</scope>
    <source>
        <strain evidence="2 3">NBRC 109752</strain>
    </source>
</reference>
<evidence type="ECO:0000313" key="3">
    <source>
        <dbReference type="Proteomes" id="UP000321436"/>
    </source>
</evidence>
<evidence type="ECO:0000259" key="1">
    <source>
        <dbReference type="Pfam" id="PF01182"/>
    </source>
</evidence>
<dbReference type="GO" id="GO:0005737">
    <property type="term" value="C:cytoplasm"/>
    <property type="evidence" value="ECO:0007669"/>
    <property type="project" value="TreeGrafter"/>
</dbReference>
<keyword evidence="3" id="KW-1185">Reference proteome</keyword>
<organism evidence="2 3">
    <name type="scientific">Chitinophaga cymbidii</name>
    <dbReference type="NCBI Taxonomy" id="1096750"/>
    <lineage>
        <taxon>Bacteria</taxon>
        <taxon>Pseudomonadati</taxon>
        <taxon>Bacteroidota</taxon>
        <taxon>Chitinophagia</taxon>
        <taxon>Chitinophagales</taxon>
        <taxon>Chitinophagaceae</taxon>
        <taxon>Chitinophaga</taxon>
    </lineage>
</organism>
<dbReference type="Gene3D" id="3.40.50.1360">
    <property type="match status" value="1"/>
</dbReference>
<dbReference type="InterPro" id="IPR037171">
    <property type="entry name" value="NagB/RpiA_transferase-like"/>
</dbReference>
<dbReference type="GO" id="GO:0006043">
    <property type="term" value="P:glucosamine catabolic process"/>
    <property type="evidence" value="ECO:0007669"/>
    <property type="project" value="TreeGrafter"/>
</dbReference>
<protein>
    <submittedName>
        <fullName evidence="2">Glucosamine-6-phosphate deaminase</fullName>
    </submittedName>
</protein>
<dbReference type="InterPro" id="IPR004547">
    <property type="entry name" value="Glucosamine6P_isomerase"/>
</dbReference>